<evidence type="ECO:0000256" key="9">
    <source>
        <dbReference type="NCBIfam" id="TIGR00080"/>
    </source>
</evidence>
<evidence type="ECO:0000256" key="4">
    <source>
        <dbReference type="ARBA" id="ARBA00013346"/>
    </source>
</evidence>
<dbReference type="GO" id="GO:0032259">
    <property type="term" value="P:methylation"/>
    <property type="evidence" value="ECO:0007669"/>
    <property type="project" value="UniProtKB-KW"/>
</dbReference>
<dbReference type="AlphaFoldDB" id="A0A9W6D4D7"/>
<protein>
    <recommendedName>
        <fullName evidence="4 9">Protein-L-isoaspartate O-methyltransferase</fullName>
        <ecNumber evidence="3 9">2.1.1.77</ecNumber>
    </recommendedName>
</protein>
<dbReference type="PANTHER" id="PTHR11579:SF0">
    <property type="entry name" value="PROTEIN-L-ISOASPARTATE(D-ASPARTATE) O-METHYLTRANSFERASE"/>
    <property type="match status" value="1"/>
</dbReference>
<dbReference type="SUPFAM" id="SSF53335">
    <property type="entry name" value="S-adenosyl-L-methionine-dependent methyltransferases"/>
    <property type="match status" value="1"/>
</dbReference>
<keyword evidence="11" id="KW-1185">Reference proteome</keyword>
<evidence type="ECO:0000256" key="5">
    <source>
        <dbReference type="ARBA" id="ARBA00022490"/>
    </source>
</evidence>
<dbReference type="GO" id="GO:0005737">
    <property type="term" value="C:cytoplasm"/>
    <property type="evidence" value="ECO:0007669"/>
    <property type="project" value="UniProtKB-SubCell"/>
</dbReference>
<name>A0A9W6D4D7_9BACT</name>
<dbReference type="GO" id="GO:0004719">
    <property type="term" value="F:protein-L-isoaspartate (D-aspartate) O-methyltransferase activity"/>
    <property type="evidence" value="ECO:0007669"/>
    <property type="project" value="UniProtKB-UniRule"/>
</dbReference>
<keyword evidence="5" id="KW-0963">Cytoplasm</keyword>
<evidence type="ECO:0000256" key="7">
    <source>
        <dbReference type="ARBA" id="ARBA00022679"/>
    </source>
</evidence>
<gene>
    <name evidence="10" type="ORF">DAMNIGENAA_13580</name>
</gene>
<comment type="caution">
    <text evidence="10">The sequence shown here is derived from an EMBL/GenBank/DDBJ whole genome shotgun (WGS) entry which is preliminary data.</text>
</comment>
<dbReference type="Pfam" id="PF01135">
    <property type="entry name" value="PCMT"/>
    <property type="match status" value="1"/>
</dbReference>
<dbReference type="NCBIfam" id="TIGR00080">
    <property type="entry name" value="pimt"/>
    <property type="match status" value="1"/>
</dbReference>
<dbReference type="EMBL" id="BSDR01000001">
    <property type="protein sequence ID" value="GLI33925.1"/>
    <property type="molecule type" value="Genomic_DNA"/>
</dbReference>
<keyword evidence="7" id="KW-0808">Transferase</keyword>
<evidence type="ECO:0000313" key="10">
    <source>
        <dbReference type="EMBL" id="GLI33925.1"/>
    </source>
</evidence>
<dbReference type="PANTHER" id="PTHR11579">
    <property type="entry name" value="PROTEIN-L-ISOASPARTATE O-METHYLTRANSFERASE"/>
    <property type="match status" value="1"/>
</dbReference>
<evidence type="ECO:0000256" key="8">
    <source>
        <dbReference type="ARBA" id="ARBA00022691"/>
    </source>
</evidence>
<dbReference type="InterPro" id="IPR029063">
    <property type="entry name" value="SAM-dependent_MTases_sf"/>
</dbReference>
<dbReference type="GO" id="GO:0030091">
    <property type="term" value="P:protein repair"/>
    <property type="evidence" value="ECO:0007669"/>
    <property type="project" value="UniProtKB-UniRule"/>
</dbReference>
<evidence type="ECO:0000313" key="11">
    <source>
        <dbReference type="Proteomes" id="UP001144372"/>
    </source>
</evidence>
<dbReference type="CDD" id="cd02440">
    <property type="entry name" value="AdoMet_MTases"/>
    <property type="match status" value="1"/>
</dbReference>
<accession>A0A9W6D4D7</accession>
<dbReference type="InterPro" id="IPR000682">
    <property type="entry name" value="PCMT"/>
</dbReference>
<organism evidence="10 11">
    <name type="scientific">Desulforhabdus amnigena</name>
    <dbReference type="NCBI Taxonomy" id="40218"/>
    <lineage>
        <taxon>Bacteria</taxon>
        <taxon>Pseudomonadati</taxon>
        <taxon>Thermodesulfobacteriota</taxon>
        <taxon>Syntrophobacteria</taxon>
        <taxon>Syntrophobacterales</taxon>
        <taxon>Syntrophobacteraceae</taxon>
        <taxon>Desulforhabdus</taxon>
    </lineage>
</organism>
<sequence>MPGWIIPPPKEPVKSREEFRREREQKVVWLTRKGYLRSERIKAAMLKVPREDFIPFFYKDYAYEEVPLPLPGEEATISCPHSYPLFYEPLGLDRGHRFLEVGLGSGYGTALAREIVGEKGLVVSIEIDSLTLAFAENNLKNTGYSDIVLVHGDGGLGYQEKAPYDRICMTAACLEIPPPLLDQLKMGGRLIAPVKEGGVQNLVLVKKEPGGTAREVICQVLYVSLRGKYAQASLR</sequence>
<evidence type="ECO:0000256" key="1">
    <source>
        <dbReference type="ARBA" id="ARBA00004496"/>
    </source>
</evidence>
<reference evidence="10" key="1">
    <citation type="submission" date="2022-12" db="EMBL/GenBank/DDBJ databases">
        <title>Reference genome sequencing for broad-spectrum identification of bacterial and archaeal isolates by mass spectrometry.</title>
        <authorList>
            <person name="Sekiguchi Y."/>
            <person name="Tourlousse D.M."/>
        </authorList>
    </citation>
    <scope>NUCLEOTIDE SEQUENCE</scope>
    <source>
        <strain evidence="10">ASRB1</strain>
    </source>
</reference>
<dbReference type="EC" id="2.1.1.77" evidence="3 9"/>
<dbReference type="Gene3D" id="3.40.50.150">
    <property type="entry name" value="Vaccinia Virus protein VP39"/>
    <property type="match status" value="1"/>
</dbReference>
<evidence type="ECO:0000256" key="6">
    <source>
        <dbReference type="ARBA" id="ARBA00022603"/>
    </source>
</evidence>
<keyword evidence="6 10" id="KW-0489">Methyltransferase</keyword>
<proteinExistence type="inferred from homology"/>
<keyword evidence="8" id="KW-0949">S-adenosyl-L-methionine</keyword>
<evidence type="ECO:0000256" key="2">
    <source>
        <dbReference type="ARBA" id="ARBA00005369"/>
    </source>
</evidence>
<comment type="subcellular location">
    <subcellularLocation>
        <location evidence="1">Cytoplasm</location>
    </subcellularLocation>
</comment>
<dbReference type="PROSITE" id="PS01279">
    <property type="entry name" value="PCMT"/>
    <property type="match status" value="1"/>
</dbReference>
<evidence type="ECO:0000256" key="3">
    <source>
        <dbReference type="ARBA" id="ARBA00011890"/>
    </source>
</evidence>
<dbReference type="Proteomes" id="UP001144372">
    <property type="component" value="Unassembled WGS sequence"/>
</dbReference>
<comment type="similarity">
    <text evidence="2">Belongs to the methyltransferase superfamily. L-isoaspartyl/D-aspartyl protein methyltransferase family.</text>
</comment>
<dbReference type="RefSeq" id="WP_281793205.1">
    <property type="nucleotide sequence ID" value="NZ_BSDR01000001.1"/>
</dbReference>